<proteinExistence type="predicted"/>
<dbReference type="Gene3D" id="3.90.1340.10">
    <property type="entry name" value="Phage tail collar domain"/>
    <property type="match status" value="1"/>
</dbReference>
<evidence type="ECO:0000313" key="6">
    <source>
        <dbReference type="Proteomes" id="UP000184108"/>
    </source>
</evidence>
<dbReference type="AlphaFoldDB" id="A0A1M5LP44"/>
<evidence type="ECO:0000259" key="2">
    <source>
        <dbReference type="Pfam" id="PF07484"/>
    </source>
</evidence>
<reference evidence="3 5" key="1">
    <citation type="submission" date="2014-07" db="EMBL/GenBank/DDBJ databases">
        <title>Genome of Chryseobacterium vrystaatense LMG 22846.</title>
        <authorList>
            <person name="Pipes S.E."/>
            <person name="Stropko S.J."/>
            <person name="Newman J.D."/>
        </authorList>
    </citation>
    <scope>NUCLEOTIDE SEQUENCE [LARGE SCALE GENOMIC DNA]</scope>
    <source>
        <strain evidence="3 5">LMG 22846</strain>
    </source>
</reference>
<dbReference type="InterPro" id="IPR011083">
    <property type="entry name" value="Phage_tail_collar_dom"/>
</dbReference>
<dbReference type="OrthoDB" id="9810174at2"/>
<protein>
    <submittedName>
        <fullName evidence="4">Microcystin-dependent protein</fullName>
    </submittedName>
    <submittedName>
        <fullName evidence="3">Tail collar protein</fullName>
    </submittedName>
</protein>
<dbReference type="EMBL" id="FQVE01000007">
    <property type="protein sequence ID" value="SHG66912.1"/>
    <property type="molecule type" value="Genomic_DNA"/>
</dbReference>
<dbReference type="Proteomes" id="UP000028719">
    <property type="component" value="Unassembled WGS sequence"/>
</dbReference>
<feature type="signal peptide" evidence="1">
    <location>
        <begin position="1"/>
        <end position="21"/>
    </location>
</feature>
<gene>
    <name evidence="3" type="ORF">IW16_16615</name>
    <name evidence="4" type="ORF">SAMN02787073_4615</name>
</gene>
<accession>A0A1M5LP44</accession>
<reference evidence="4" key="2">
    <citation type="submission" date="2016-11" db="EMBL/GenBank/DDBJ databases">
        <authorList>
            <person name="Jaros S."/>
            <person name="Januszkiewicz K."/>
            <person name="Wedrychowicz H."/>
        </authorList>
    </citation>
    <scope>NUCLEOTIDE SEQUENCE [LARGE SCALE GENOMIC DNA]</scope>
    <source>
        <strain evidence="4">YR203</strain>
    </source>
</reference>
<evidence type="ECO:0000313" key="5">
    <source>
        <dbReference type="Proteomes" id="UP000028719"/>
    </source>
</evidence>
<dbReference type="EMBL" id="JPRI01000006">
    <property type="protein sequence ID" value="KFF25048.1"/>
    <property type="molecule type" value="Genomic_DNA"/>
</dbReference>
<sequence>MKNLILAFTLLVSCAFTPTLKAQMDPYLGQIIFVPYNRTPNGWADCNGQLLPIAQNQALFSLLGTTFGGNGTTNFALPDMRGRVPISYGMGPGSSNNYVVGETGGSESVTLTQQQMPMHSHTVNAVTAEGNQNTPTGNLPADTKLLDKEYSDANANTTMKATMVNPTGGNQPHENRSPFLTLRCIIATQGVYPSFN</sequence>
<evidence type="ECO:0000313" key="3">
    <source>
        <dbReference type="EMBL" id="KFF25048.1"/>
    </source>
</evidence>
<reference evidence="6" key="3">
    <citation type="submission" date="2016-11" db="EMBL/GenBank/DDBJ databases">
        <authorList>
            <person name="Varghese N."/>
            <person name="Submissions S."/>
        </authorList>
    </citation>
    <scope>NUCLEOTIDE SEQUENCE [LARGE SCALE GENOMIC DNA]</scope>
    <source>
        <strain evidence="6">YR203</strain>
    </source>
</reference>
<keyword evidence="1" id="KW-0732">Signal</keyword>
<evidence type="ECO:0000256" key="1">
    <source>
        <dbReference type="SAM" id="SignalP"/>
    </source>
</evidence>
<dbReference type="Proteomes" id="UP000184108">
    <property type="component" value="Unassembled WGS sequence"/>
</dbReference>
<dbReference type="InterPro" id="IPR037053">
    <property type="entry name" value="Phage_tail_collar_dom_sf"/>
</dbReference>
<dbReference type="Pfam" id="PF07484">
    <property type="entry name" value="Collar"/>
    <property type="match status" value="1"/>
</dbReference>
<evidence type="ECO:0000313" key="4">
    <source>
        <dbReference type="EMBL" id="SHG66912.1"/>
    </source>
</evidence>
<dbReference type="RefSeq" id="WP_034746458.1">
    <property type="nucleotide sequence ID" value="NZ_FQVE01000007.1"/>
</dbReference>
<feature type="chain" id="PRO_5009912110" evidence="1">
    <location>
        <begin position="22"/>
        <end position="196"/>
    </location>
</feature>
<organism evidence="4 6">
    <name type="scientific">Chryseobacterium vrystaatense</name>
    <dbReference type="NCBI Taxonomy" id="307480"/>
    <lineage>
        <taxon>Bacteria</taxon>
        <taxon>Pseudomonadati</taxon>
        <taxon>Bacteroidota</taxon>
        <taxon>Flavobacteriia</taxon>
        <taxon>Flavobacteriales</taxon>
        <taxon>Weeksellaceae</taxon>
        <taxon>Chryseobacterium group</taxon>
        <taxon>Chryseobacterium</taxon>
    </lineage>
</organism>
<keyword evidence="5" id="KW-1185">Reference proteome</keyword>
<feature type="domain" description="Phage tail collar" evidence="2">
    <location>
        <begin position="29"/>
        <end position="85"/>
    </location>
</feature>
<dbReference type="SUPFAM" id="SSF88874">
    <property type="entry name" value="Receptor-binding domain of short tail fibre protein gp12"/>
    <property type="match status" value="1"/>
</dbReference>
<name>A0A1M5LP44_9FLAO</name>